<dbReference type="RefSeq" id="WP_104300377.1">
    <property type="nucleotide sequence ID" value="NZ_PSNX01000002.1"/>
</dbReference>
<organism evidence="2 3">
    <name type="scientific">Caldimonas caldifontis</name>
    <dbReference type="NCBI Taxonomy" id="1452508"/>
    <lineage>
        <taxon>Bacteria</taxon>
        <taxon>Pseudomonadati</taxon>
        <taxon>Pseudomonadota</taxon>
        <taxon>Betaproteobacteria</taxon>
        <taxon>Burkholderiales</taxon>
        <taxon>Sphaerotilaceae</taxon>
        <taxon>Caldimonas</taxon>
    </lineage>
</organism>
<feature type="domain" description="DUF4123" evidence="1">
    <location>
        <begin position="29"/>
        <end position="147"/>
    </location>
</feature>
<accession>A0A2S5SXW8</accession>
<sequence length="293" mass="32210">MAELESQSSDDAVDAHAWVAARKTHKDRLYALIDRSAPGPDLARLRESDRCVTNLFSRLRLQPQAWPTAPVLVAMDQGFVEAQMMNAYASQSAESCTVSLIASPLDAGGVAQRLVRRLELESEGTAYLLRWWDPRVILALSEAWSGDLRHDVLAFGTQMLLPNRRGGHLALALHCPEDDPLAERPLVCTGEQLDALVETTAPDAVLGLLREQDAALLDSLPDAQRHAWACAQIKRCCERGLFAARDHALALALAIQHGADWWGDPAWRPCVAKAEDKHSLVEAYLAMTHKESA</sequence>
<dbReference type="Pfam" id="PF13503">
    <property type="entry name" value="DUF4123"/>
    <property type="match status" value="1"/>
</dbReference>
<comment type="caution">
    <text evidence="2">The sequence shown here is derived from an EMBL/GenBank/DDBJ whole genome shotgun (WGS) entry which is preliminary data.</text>
</comment>
<gene>
    <name evidence="2" type="ORF">C1704_01665</name>
</gene>
<dbReference type="InterPro" id="IPR025391">
    <property type="entry name" value="DUF4123"/>
</dbReference>
<name>A0A2S5SXW8_9BURK</name>
<dbReference type="OrthoDB" id="6431152at2"/>
<keyword evidence="3" id="KW-1185">Reference proteome</keyword>
<dbReference type="EMBL" id="PSNX01000002">
    <property type="protein sequence ID" value="PPE67600.1"/>
    <property type="molecule type" value="Genomic_DNA"/>
</dbReference>
<evidence type="ECO:0000313" key="3">
    <source>
        <dbReference type="Proteomes" id="UP000238605"/>
    </source>
</evidence>
<dbReference type="Proteomes" id="UP000238605">
    <property type="component" value="Unassembled WGS sequence"/>
</dbReference>
<evidence type="ECO:0000313" key="2">
    <source>
        <dbReference type="EMBL" id="PPE67600.1"/>
    </source>
</evidence>
<dbReference type="AlphaFoldDB" id="A0A2S5SXW8"/>
<proteinExistence type="predicted"/>
<evidence type="ECO:0000259" key="1">
    <source>
        <dbReference type="Pfam" id="PF13503"/>
    </source>
</evidence>
<protein>
    <recommendedName>
        <fullName evidence="1">DUF4123 domain-containing protein</fullName>
    </recommendedName>
</protein>
<reference evidence="2 3" key="1">
    <citation type="submission" date="2018-02" db="EMBL/GenBank/DDBJ databases">
        <title>Reclassifiation of [Polyangium] brachysporum DSM 7029 as Guopingzhaonella breviflexa gen. nov., sp. nov., a member of the family Comamonadaceae.</title>
        <authorList>
            <person name="Tang B."/>
        </authorList>
    </citation>
    <scope>NUCLEOTIDE SEQUENCE [LARGE SCALE GENOMIC DNA]</scope>
    <source>
        <strain evidence="2 3">BCRC 80649</strain>
    </source>
</reference>